<protein>
    <recommendedName>
        <fullName evidence="1">CRIB domain-containing protein</fullName>
    </recommendedName>
</protein>
<keyword evidence="3" id="KW-1185">Reference proteome</keyword>
<evidence type="ECO:0000259" key="1">
    <source>
        <dbReference type="PROSITE" id="PS50108"/>
    </source>
</evidence>
<dbReference type="OrthoDB" id="2414723at2759"/>
<gene>
    <name evidence="2" type="ORF">WBA_LOCUS9893</name>
</gene>
<sequence>MAPPLPQKFTGDDETLLKQFLRKLSKKHNKDKIEIGPPNEFKHIVHIGQTDDGRKIIIDHSSNEQETIKTIVQAIYDEISTLPVLEF</sequence>
<dbReference type="AlphaFoldDB" id="A0A3P7EE04"/>
<dbReference type="PROSITE" id="PS50108">
    <property type="entry name" value="CRIB"/>
    <property type="match status" value="1"/>
</dbReference>
<organism evidence="2 3">
    <name type="scientific">Wuchereria bancrofti</name>
    <dbReference type="NCBI Taxonomy" id="6293"/>
    <lineage>
        <taxon>Eukaryota</taxon>
        <taxon>Metazoa</taxon>
        <taxon>Ecdysozoa</taxon>
        <taxon>Nematoda</taxon>
        <taxon>Chromadorea</taxon>
        <taxon>Rhabditida</taxon>
        <taxon>Spirurina</taxon>
        <taxon>Spiruromorpha</taxon>
        <taxon>Filarioidea</taxon>
        <taxon>Onchocercidae</taxon>
        <taxon>Wuchereria</taxon>
    </lineage>
</organism>
<feature type="domain" description="CRIB" evidence="1">
    <location>
        <begin position="35"/>
        <end position="48"/>
    </location>
</feature>
<name>A0A3P7EE04_WUCBA</name>
<dbReference type="InParanoid" id="A0A3P7EE04"/>
<dbReference type="EMBL" id="UYWW01010506">
    <property type="protein sequence ID" value="VDM17866.1"/>
    <property type="molecule type" value="Genomic_DNA"/>
</dbReference>
<accession>A0A3P7EE04</accession>
<dbReference type="Proteomes" id="UP000270924">
    <property type="component" value="Unassembled WGS sequence"/>
</dbReference>
<evidence type="ECO:0000313" key="2">
    <source>
        <dbReference type="EMBL" id="VDM17866.1"/>
    </source>
</evidence>
<reference evidence="2 3" key="1">
    <citation type="submission" date="2018-11" db="EMBL/GenBank/DDBJ databases">
        <authorList>
            <consortium name="Pathogen Informatics"/>
        </authorList>
    </citation>
    <scope>NUCLEOTIDE SEQUENCE [LARGE SCALE GENOMIC DNA]</scope>
</reference>
<proteinExistence type="predicted"/>
<evidence type="ECO:0000313" key="3">
    <source>
        <dbReference type="Proteomes" id="UP000270924"/>
    </source>
</evidence>
<dbReference type="InterPro" id="IPR000095">
    <property type="entry name" value="CRIB_dom"/>
</dbReference>